<proteinExistence type="predicted"/>
<organism evidence="3 4">
    <name type="scientific">Naganishia liquefaciens</name>
    <dbReference type="NCBI Taxonomy" id="104408"/>
    <lineage>
        <taxon>Eukaryota</taxon>
        <taxon>Fungi</taxon>
        <taxon>Dikarya</taxon>
        <taxon>Basidiomycota</taxon>
        <taxon>Agaricomycotina</taxon>
        <taxon>Tremellomycetes</taxon>
        <taxon>Filobasidiales</taxon>
        <taxon>Filobasidiaceae</taxon>
        <taxon>Naganishia</taxon>
    </lineage>
</organism>
<keyword evidence="1" id="KW-0175">Coiled coil</keyword>
<evidence type="ECO:0000256" key="1">
    <source>
        <dbReference type="SAM" id="Coils"/>
    </source>
</evidence>
<feature type="compositionally biased region" description="Polar residues" evidence="2">
    <location>
        <begin position="69"/>
        <end position="81"/>
    </location>
</feature>
<sequence>MALIQSAPAPLFNATGMPIMHHVNPTPFDSWAPYAYNRLDSSSGHYQAPPHPAPITYPVHQTASNLAQSTVTQSFPGSQPQLPHVTLSEDGPSSSDMAQYSHDPTSGNFIHYAPQYIGPASEPARPPASTPHNHVNNASHLSPLMTHQPLSHARGPPMSAQAAQPIQIQMPIAIPDAMNGYSTQSLPDMPFRTSGASAHDLNSPPAPVMMIADDLVDGRTMYQSTDRAPPRFGIDASRVPLSPGKNQQGWPLDGHRLDTAFAMVPQTPLMETSVMAIEDGGWESQEPARKTARAVIANMTEQERLERRREQNRVSQAKLRKTRDAQYDKVVQERNNLQERYDQLLLLYNRVTAELNFFHDKELMRYNAKREQKGISPYASFEHLVSVESDLASQILLRQEQRQQEDQERAKEPSQQSGEPPLDKDSQQQNTPNRRSSDEHSQSAASEQMDRPISSSGTDTSLTSVPASQSTVNGAHAEASPFSYTVSSSAQGPVRRTPAVATKPSVRRRKSNLASPTKKINKRRPTSQRSEDTATADLSNSMFAMAVPLADFGQQTNAQMHSMSAPTEGTGSYFMAQAPLSGMTR</sequence>
<gene>
    <name evidence="3" type="ORF">NliqN6_2590</name>
</gene>
<feature type="compositionally biased region" description="Polar residues" evidence="2">
    <location>
        <begin position="130"/>
        <end position="140"/>
    </location>
</feature>
<dbReference type="EMBL" id="BLZA01000017">
    <property type="protein sequence ID" value="GHJ86188.1"/>
    <property type="molecule type" value="Genomic_DNA"/>
</dbReference>
<evidence type="ECO:0000313" key="3">
    <source>
        <dbReference type="EMBL" id="GHJ86188.1"/>
    </source>
</evidence>
<feature type="compositionally biased region" description="Polar residues" evidence="2">
    <location>
        <begin position="91"/>
        <end position="105"/>
    </location>
</feature>
<feature type="coiled-coil region" evidence="1">
    <location>
        <begin position="327"/>
        <end position="354"/>
    </location>
</feature>
<evidence type="ECO:0000256" key="2">
    <source>
        <dbReference type="SAM" id="MobiDB-lite"/>
    </source>
</evidence>
<feature type="compositionally biased region" description="Polar residues" evidence="2">
    <location>
        <begin position="482"/>
        <end position="491"/>
    </location>
</feature>
<protein>
    <recommendedName>
        <fullName evidence="5">BZIP domain-containing protein</fullName>
    </recommendedName>
</protein>
<name>A0A8H3TS87_9TREE</name>
<evidence type="ECO:0000313" key="4">
    <source>
        <dbReference type="Proteomes" id="UP000620104"/>
    </source>
</evidence>
<feature type="region of interest" description="Disordered" evidence="2">
    <location>
        <begin position="400"/>
        <end position="534"/>
    </location>
</feature>
<accession>A0A8H3TS87</accession>
<evidence type="ECO:0008006" key="5">
    <source>
        <dbReference type="Google" id="ProtNLM"/>
    </source>
</evidence>
<feature type="compositionally biased region" description="Polar residues" evidence="2">
    <location>
        <begin position="453"/>
        <end position="473"/>
    </location>
</feature>
<dbReference type="OrthoDB" id="2595236at2759"/>
<feature type="region of interest" description="Disordered" evidence="2">
    <location>
        <begin position="224"/>
        <end position="251"/>
    </location>
</feature>
<feature type="region of interest" description="Disordered" evidence="2">
    <location>
        <begin position="118"/>
        <end position="140"/>
    </location>
</feature>
<reference evidence="3" key="1">
    <citation type="submission" date="2020-07" db="EMBL/GenBank/DDBJ databases">
        <title>Draft Genome Sequence of a Deep-Sea Yeast, Naganishia (Cryptococcus) liquefaciens strain N6.</title>
        <authorList>
            <person name="Han Y.W."/>
            <person name="Kajitani R."/>
            <person name="Morimoto H."/>
            <person name="Parhat M."/>
            <person name="Tsubouchi H."/>
            <person name="Bakenova O."/>
            <person name="Ogata M."/>
            <person name="Argunhan B."/>
            <person name="Aoki R."/>
            <person name="Kajiwara S."/>
            <person name="Itoh T."/>
            <person name="Iwasaki H."/>
        </authorList>
    </citation>
    <scope>NUCLEOTIDE SEQUENCE</scope>
    <source>
        <strain evidence="3">N6</strain>
    </source>
</reference>
<dbReference type="AlphaFoldDB" id="A0A8H3TS87"/>
<comment type="caution">
    <text evidence="3">The sequence shown here is derived from an EMBL/GenBank/DDBJ whole genome shotgun (WGS) entry which is preliminary data.</text>
</comment>
<dbReference type="Proteomes" id="UP000620104">
    <property type="component" value="Unassembled WGS sequence"/>
</dbReference>
<feature type="compositionally biased region" description="Basic and acidic residues" evidence="2">
    <location>
        <begin position="400"/>
        <end position="412"/>
    </location>
</feature>
<keyword evidence="4" id="KW-1185">Reference proteome</keyword>
<feature type="region of interest" description="Disordered" evidence="2">
    <location>
        <begin position="69"/>
        <end position="105"/>
    </location>
</feature>